<dbReference type="GO" id="GO:0042910">
    <property type="term" value="F:xenobiotic transmembrane transporter activity"/>
    <property type="evidence" value="ECO:0007669"/>
    <property type="project" value="InterPro"/>
</dbReference>
<evidence type="ECO:0000256" key="7">
    <source>
        <dbReference type="ARBA" id="ARBA00022989"/>
    </source>
</evidence>
<evidence type="ECO:0000256" key="8">
    <source>
        <dbReference type="ARBA" id="ARBA00023136"/>
    </source>
</evidence>
<evidence type="ECO:0000256" key="1">
    <source>
        <dbReference type="ARBA" id="ARBA00004651"/>
    </source>
</evidence>
<feature type="transmembrane region" description="Helical" evidence="10">
    <location>
        <begin position="253"/>
        <end position="276"/>
    </location>
</feature>
<gene>
    <name evidence="11" type="primary">mepA_3</name>
    <name evidence="11" type="ORF">CI610_03301</name>
</gene>
<dbReference type="EMBL" id="NSIT01000382">
    <property type="protein sequence ID" value="PJE77773.1"/>
    <property type="molecule type" value="Genomic_DNA"/>
</dbReference>
<feature type="transmembrane region" description="Helical" evidence="10">
    <location>
        <begin position="314"/>
        <end position="346"/>
    </location>
</feature>
<keyword evidence="7 10" id="KW-1133">Transmembrane helix</keyword>
<feature type="transmembrane region" description="Helical" evidence="10">
    <location>
        <begin position="195"/>
        <end position="217"/>
    </location>
</feature>
<dbReference type="GO" id="GO:0005886">
    <property type="term" value="C:plasma membrane"/>
    <property type="evidence" value="ECO:0007669"/>
    <property type="project" value="UniProtKB-SubCell"/>
</dbReference>
<dbReference type="InterPro" id="IPR045070">
    <property type="entry name" value="MATE_MepA-like"/>
</dbReference>
<feature type="transmembrane region" description="Helical" evidence="10">
    <location>
        <begin position="388"/>
        <end position="412"/>
    </location>
</feature>
<dbReference type="PANTHER" id="PTHR43823">
    <property type="entry name" value="SPORULATION PROTEIN YKVU"/>
    <property type="match status" value="1"/>
</dbReference>
<keyword evidence="6 10" id="KW-0812">Transmembrane</keyword>
<keyword evidence="4" id="KW-0813">Transport</keyword>
<keyword evidence="9" id="KW-0046">Antibiotic resistance</keyword>
<dbReference type="AlphaFoldDB" id="A0A2H9T3G7"/>
<evidence type="ECO:0000256" key="10">
    <source>
        <dbReference type="SAM" id="Phobius"/>
    </source>
</evidence>
<feature type="transmembrane region" description="Helical" evidence="10">
    <location>
        <begin position="57"/>
        <end position="82"/>
    </location>
</feature>
<dbReference type="CDD" id="cd13143">
    <property type="entry name" value="MATE_MepA_like"/>
    <property type="match status" value="1"/>
</dbReference>
<sequence>MSVRREDLRYGSVLHHFLRFLFPSITGMAIKAVYILSDTIFIGRSAGQSGLAAINIIIPYFAIMYAIAMMIGIGGASLMAIYYGQKKYAQGEVIFRQAVMATGVIMLAVTLLTLINLDSLCRLLGASEQLLPLCRDYLGILTLFSAPYALGWAISGFVRNDGDPDRVMYAMVTGALMNIVLDWLFLFYFQWGMKGAALATGLSQLIMLGILLTHFLLPQNTLHFNVQKPDFSIWLRVFRNGLPTFMMETSTGAMVFVANLVMFGLGGELFVSAYAIAINTNWLVVLLIYGITQAIQPLISFFHGSRQYGRICSALHLGAGVTVTVCGIVSAIVLLFSAPIAAVFVISPSESLIKTGSLALIMYAVVFIPMGINLVTQTLYQSVAMAKASTWISVLRSLVIPVAGMTLLPVVFGKESVWWTPLFAEGITLILSLSLLSRYMRFLHETESQNQGESLKV</sequence>
<keyword evidence="8 10" id="KW-0472">Membrane</keyword>
<accession>A0A2H9T3G7</accession>
<feature type="transmembrane region" description="Helical" evidence="10">
    <location>
        <begin position="418"/>
        <end position="436"/>
    </location>
</feature>
<dbReference type="Pfam" id="PF01554">
    <property type="entry name" value="MatE"/>
    <property type="match status" value="2"/>
</dbReference>
<name>A0A2H9T3G7_9ZZZZ</name>
<dbReference type="NCBIfam" id="TIGR00797">
    <property type="entry name" value="matE"/>
    <property type="match status" value="1"/>
</dbReference>
<evidence type="ECO:0000256" key="3">
    <source>
        <dbReference type="ARBA" id="ARBA00022106"/>
    </source>
</evidence>
<feature type="transmembrane region" description="Helical" evidence="10">
    <location>
        <begin position="167"/>
        <end position="189"/>
    </location>
</feature>
<comment type="similarity">
    <text evidence="2">Belongs to the multi antimicrobial extrusion (MATE) (TC 2.A.66.1) family. MepA subfamily.</text>
</comment>
<evidence type="ECO:0000256" key="9">
    <source>
        <dbReference type="ARBA" id="ARBA00023251"/>
    </source>
</evidence>
<reference evidence="11" key="1">
    <citation type="journal article" date="2017" name="Appl. Environ. Microbiol.">
        <title>Molecular characterization of an Endozoicomonas-like organism causing infection in king scallop Pecten maximus L.</title>
        <authorList>
            <person name="Cano I."/>
            <person name="van Aerle R."/>
            <person name="Ross S."/>
            <person name="Verner-Jeffreys D.W."/>
            <person name="Paley R.K."/>
            <person name="Rimmer G."/>
            <person name="Ryder D."/>
            <person name="Hooper P."/>
            <person name="Stone D."/>
            <person name="Feist S.W."/>
        </authorList>
    </citation>
    <scope>NUCLEOTIDE SEQUENCE</scope>
</reference>
<evidence type="ECO:0000313" key="11">
    <source>
        <dbReference type="EMBL" id="PJE77773.1"/>
    </source>
</evidence>
<feature type="transmembrane region" description="Helical" evidence="10">
    <location>
        <begin position="94"/>
        <end position="117"/>
    </location>
</feature>
<dbReference type="GO" id="GO:0015297">
    <property type="term" value="F:antiporter activity"/>
    <property type="evidence" value="ECO:0007669"/>
    <property type="project" value="InterPro"/>
</dbReference>
<dbReference type="PIRSF" id="PIRSF006603">
    <property type="entry name" value="DinF"/>
    <property type="match status" value="1"/>
</dbReference>
<feature type="transmembrane region" description="Helical" evidence="10">
    <location>
        <begin position="20"/>
        <end position="37"/>
    </location>
</feature>
<dbReference type="GO" id="GO:0046677">
    <property type="term" value="P:response to antibiotic"/>
    <property type="evidence" value="ECO:0007669"/>
    <property type="project" value="UniProtKB-KW"/>
</dbReference>
<evidence type="ECO:0000256" key="4">
    <source>
        <dbReference type="ARBA" id="ARBA00022448"/>
    </source>
</evidence>
<dbReference type="PANTHER" id="PTHR43823:SF3">
    <property type="entry name" value="MULTIDRUG EXPORT PROTEIN MEPA"/>
    <property type="match status" value="1"/>
</dbReference>
<evidence type="ECO:0000256" key="2">
    <source>
        <dbReference type="ARBA" id="ARBA00008417"/>
    </source>
</evidence>
<keyword evidence="5" id="KW-1003">Cell membrane</keyword>
<evidence type="ECO:0000256" key="6">
    <source>
        <dbReference type="ARBA" id="ARBA00022692"/>
    </source>
</evidence>
<dbReference type="InterPro" id="IPR002528">
    <property type="entry name" value="MATE_fam"/>
</dbReference>
<feature type="transmembrane region" description="Helical" evidence="10">
    <location>
        <begin position="282"/>
        <end position="302"/>
    </location>
</feature>
<proteinExistence type="inferred from homology"/>
<protein>
    <recommendedName>
        <fullName evidence="3">Multidrug export protein MepA</fullName>
    </recommendedName>
</protein>
<feature type="transmembrane region" description="Helical" evidence="10">
    <location>
        <begin position="358"/>
        <end position="376"/>
    </location>
</feature>
<evidence type="ECO:0000256" key="5">
    <source>
        <dbReference type="ARBA" id="ARBA00022475"/>
    </source>
</evidence>
<dbReference type="InterPro" id="IPR048279">
    <property type="entry name" value="MdtK-like"/>
</dbReference>
<dbReference type="InterPro" id="IPR051327">
    <property type="entry name" value="MATE_MepA_subfamily"/>
</dbReference>
<organism evidence="11">
    <name type="scientific">invertebrate metagenome</name>
    <dbReference type="NCBI Taxonomy" id="1711999"/>
    <lineage>
        <taxon>unclassified sequences</taxon>
        <taxon>metagenomes</taxon>
        <taxon>organismal metagenomes</taxon>
    </lineage>
</organism>
<comment type="caution">
    <text evidence="11">The sequence shown here is derived from an EMBL/GenBank/DDBJ whole genome shotgun (WGS) entry which is preliminary data.</text>
</comment>
<feature type="transmembrane region" description="Helical" evidence="10">
    <location>
        <begin position="137"/>
        <end position="155"/>
    </location>
</feature>
<comment type="subcellular location">
    <subcellularLocation>
        <location evidence="1">Cell membrane</location>
        <topology evidence="1">Multi-pass membrane protein</topology>
    </subcellularLocation>
</comment>